<evidence type="ECO:0008006" key="4">
    <source>
        <dbReference type="Google" id="ProtNLM"/>
    </source>
</evidence>
<keyword evidence="1" id="KW-0812">Transmembrane</keyword>
<dbReference type="EMBL" id="QCZG01000023">
    <property type="protein sequence ID" value="PWA10353.1"/>
    <property type="molecule type" value="Genomic_DNA"/>
</dbReference>
<evidence type="ECO:0000256" key="1">
    <source>
        <dbReference type="SAM" id="Phobius"/>
    </source>
</evidence>
<accession>A0A2U1K005</accession>
<name>A0A2U1K005_9BACI</name>
<reference evidence="2 3" key="1">
    <citation type="submission" date="2018-04" db="EMBL/GenBank/DDBJ databases">
        <title>Camelliibacillus theae gen. nov., sp. nov., isolated from Pu'er tea.</title>
        <authorList>
            <person name="Niu L."/>
        </authorList>
    </citation>
    <scope>NUCLEOTIDE SEQUENCE [LARGE SCALE GENOMIC DNA]</scope>
    <source>
        <strain evidence="2 3">T8</strain>
    </source>
</reference>
<sequence>MSHFQYEDWMNYVEEKIDEKARATYENHLYDCSQCLELYIKAVEAHEQSFPNIIDENFTNSVIEKIPLKDHNAKPRVNNRKSLFQSSVFHYFIAAAITLMLMSSGLFAQLTQIASNFEEKVEKEHHQPLTEELMKKTLTWIPDIEKTKEAKRR</sequence>
<comment type="caution">
    <text evidence="2">The sequence shown here is derived from an EMBL/GenBank/DDBJ whole genome shotgun (WGS) entry which is preliminary data.</text>
</comment>
<dbReference type="OrthoDB" id="1955013at2"/>
<feature type="transmembrane region" description="Helical" evidence="1">
    <location>
        <begin position="88"/>
        <end position="108"/>
    </location>
</feature>
<keyword evidence="3" id="KW-1185">Reference proteome</keyword>
<evidence type="ECO:0000313" key="2">
    <source>
        <dbReference type="EMBL" id="PWA10353.1"/>
    </source>
</evidence>
<gene>
    <name evidence="2" type="ORF">DCC39_11610</name>
</gene>
<dbReference type="RefSeq" id="WP_116555067.1">
    <property type="nucleotide sequence ID" value="NZ_QCZG01000023.1"/>
</dbReference>
<proteinExistence type="predicted"/>
<organism evidence="2 3">
    <name type="scientific">Pueribacillus theae</name>
    <dbReference type="NCBI Taxonomy" id="2171751"/>
    <lineage>
        <taxon>Bacteria</taxon>
        <taxon>Bacillati</taxon>
        <taxon>Bacillota</taxon>
        <taxon>Bacilli</taxon>
        <taxon>Bacillales</taxon>
        <taxon>Bacillaceae</taxon>
        <taxon>Pueribacillus</taxon>
    </lineage>
</organism>
<protein>
    <recommendedName>
        <fullName evidence="4">Zinc-finger domain-containing protein</fullName>
    </recommendedName>
</protein>
<keyword evidence="1" id="KW-1133">Transmembrane helix</keyword>
<keyword evidence="1" id="KW-0472">Membrane</keyword>
<dbReference type="AlphaFoldDB" id="A0A2U1K005"/>
<evidence type="ECO:0000313" key="3">
    <source>
        <dbReference type="Proteomes" id="UP000245998"/>
    </source>
</evidence>
<dbReference type="Proteomes" id="UP000245998">
    <property type="component" value="Unassembled WGS sequence"/>
</dbReference>